<protein>
    <recommendedName>
        <fullName evidence="5">ABC transporter domain-containing protein</fullName>
    </recommendedName>
</protein>
<dbReference type="InterPro" id="IPR003593">
    <property type="entry name" value="AAA+_ATPase"/>
</dbReference>
<dbReference type="SMART" id="SM00382">
    <property type="entry name" value="AAA"/>
    <property type="match status" value="1"/>
</dbReference>
<dbReference type="InterPro" id="IPR015854">
    <property type="entry name" value="ABC_transpr_LolD-like"/>
</dbReference>
<keyword evidence="2" id="KW-0813">Transport</keyword>
<gene>
    <name evidence="6" type="ORF">METZ01_LOCUS507455</name>
</gene>
<dbReference type="SUPFAM" id="SSF52540">
    <property type="entry name" value="P-loop containing nucleoside triphosphate hydrolases"/>
    <property type="match status" value="1"/>
</dbReference>
<dbReference type="InterPro" id="IPR027417">
    <property type="entry name" value="P-loop_NTPase"/>
</dbReference>
<evidence type="ECO:0000256" key="1">
    <source>
        <dbReference type="ARBA" id="ARBA00005417"/>
    </source>
</evidence>
<dbReference type="PANTHER" id="PTHR24220:SF689">
    <property type="entry name" value="LIPOPROTEIN-RELEASING SYSTEM ATP-BINDING PROTEIN LOLD"/>
    <property type="match status" value="1"/>
</dbReference>
<name>A0A383ED07_9ZZZZ</name>
<dbReference type="FunFam" id="3.40.50.300:FF:000056">
    <property type="entry name" value="Cell division ATP-binding protein FtsE"/>
    <property type="match status" value="1"/>
</dbReference>
<dbReference type="InterPro" id="IPR003439">
    <property type="entry name" value="ABC_transporter-like_ATP-bd"/>
</dbReference>
<sequence length="209" mass="22805">DQLNIEITRHEVVAIVGSSGAGKSTLLQILGGLDRPTDGDVQFDGQPIAELNPQDLARFRNSHVGFVFQFHHLLKDFTALENVMIPGIIGGITKEAAKDQAKDLLMQVGLEGRLSHKPIELSGGEQQRVAVARALCNRPKLLLADEPSGNLDSQTSHELHQVLFEMRDVCGLAMVIVTHNNSLATMADRILELSDGKLHDTEKGFESVK</sequence>
<feature type="non-terminal residue" evidence="6">
    <location>
        <position position="1"/>
    </location>
</feature>
<dbReference type="GO" id="GO:0005886">
    <property type="term" value="C:plasma membrane"/>
    <property type="evidence" value="ECO:0007669"/>
    <property type="project" value="TreeGrafter"/>
</dbReference>
<dbReference type="PROSITE" id="PS50893">
    <property type="entry name" value="ABC_TRANSPORTER_2"/>
    <property type="match status" value="1"/>
</dbReference>
<keyword evidence="4" id="KW-0067">ATP-binding</keyword>
<keyword evidence="3" id="KW-0547">Nucleotide-binding</keyword>
<dbReference type="AlphaFoldDB" id="A0A383ED07"/>
<evidence type="ECO:0000259" key="5">
    <source>
        <dbReference type="PROSITE" id="PS50893"/>
    </source>
</evidence>
<evidence type="ECO:0000256" key="3">
    <source>
        <dbReference type="ARBA" id="ARBA00022741"/>
    </source>
</evidence>
<feature type="domain" description="ABC transporter" evidence="5">
    <location>
        <begin position="1"/>
        <end position="209"/>
    </location>
</feature>
<dbReference type="GO" id="GO:0016887">
    <property type="term" value="F:ATP hydrolysis activity"/>
    <property type="evidence" value="ECO:0007669"/>
    <property type="project" value="InterPro"/>
</dbReference>
<dbReference type="InterPro" id="IPR017911">
    <property type="entry name" value="MacB-like_ATP-bd"/>
</dbReference>
<comment type="similarity">
    <text evidence="1">Belongs to the ABC transporter superfamily.</text>
</comment>
<dbReference type="Gene3D" id="3.40.50.300">
    <property type="entry name" value="P-loop containing nucleotide triphosphate hydrolases"/>
    <property type="match status" value="1"/>
</dbReference>
<dbReference type="Pfam" id="PF00005">
    <property type="entry name" value="ABC_tran"/>
    <property type="match status" value="1"/>
</dbReference>
<dbReference type="PROSITE" id="PS00211">
    <property type="entry name" value="ABC_TRANSPORTER_1"/>
    <property type="match status" value="1"/>
</dbReference>
<dbReference type="InterPro" id="IPR017871">
    <property type="entry name" value="ABC_transporter-like_CS"/>
</dbReference>
<proteinExistence type="inferred from homology"/>
<dbReference type="EMBL" id="UINC01224822">
    <property type="protein sequence ID" value="SVE54601.1"/>
    <property type="molecule type" value="Genomic_DNA"/>
</dbReference>
<evidence type="ECO:0000256" key="2">
    <source>
        <dbReference type="ARBA" id="ARBA00022448"/>
    </source>
</evidence>
<reference evidence="6" key="1">
    <citation type="submission" date="2018-05" db="EMBL/GenBank/DDBJ databases">
        <authorList>
            <person name="Lanie J.A."/>
            <person name="Ng W.-L."/>
            <person name="Kazmierczak K.M."/>
            <person name="Andrzejewski T.M."/>
            <person name="Davidsen T.M."/>
            <person name="Wayne K.J."/>
            <person name="Tettelin H."/>
            <person name="Glass J.I."/>
            <person name="Rusch D."/>
            <person name="Podicherti R."/>
            <person name="Tsui H.-C.T."/>
            <person name="Winkler M.E."/>
        </authorList>
    </citation>
    <scope>NUCLEOTIDE SEQUENCE</scope>
</reference>
<dbReference type="CDD" id="cd03255">
    <property type="entry name" value="ABC_MJ0796_LolCDE_FtsE"/>
    <property type="match status" value="1"/>
</dbReference>
<organism evidence="6">
    <name type="scientific">marine metagenome</name>
    <dbReference type="NCBI Taxonomy" id="408172"/>
    <lineage>
        <taxon>unclassified sequences</taxon>
        <taxon>metagenomes</taxon>
        <taxon>ecological metagenomes</taxon>
    </lineage>
</organism>
<dbReference type="GO" id="GO:0005524">
    <property type="term" value="F:ATP binding"/>
    <property type="evidence" value="ECO:0007669"/>
    <property type="project" value="UniProtKB-KW"/>
</dbReference>
<dbReference type="GO" id="GO:0022857">
    <property type="term" value="F:transmembrane transporter activity"/>
    <property type="evidence" value="ECO:0007669"/>
    <property type="project" value="TreeGrafter"/>
</dbReference>
<evidence type="ECO:0000313" key="6">
    <source>
        <dbReference type="EMBL" id="SVE54601.1"/>
    </source>
</evidence>
<accession>A0A383ED07</accession>
<dbReference type="PANTHER" id="PTHR24220">
    <property type="entry name" value="IMPORT ATP-BINDING PROTEIN"/>
    <property type="match status" value="1"/>
</dbReference>
<evidence type="ECO:0000256" key="4">
    <source>
        <dbReference type="ARBA" id="ARBA00022840"/>
    </source>
</evidence>